<comment type="caution">
    <text evidence="2">The sequence shown here is derived from an EMBL/GenBank/DDBJ whole genome shotgun (WGS) entry which is preliminary data.</text>
</comment>
<dbReference type="EMBL" id="MTBM01000080">
    <property type="protein sequence ID" value="OSI06640.1"/>
    <property type="molecule type" value="Genomic_DNA"/>
</dbReference>
<reference evidence="2 3" key="1">
    <citation type="submission" date="2017-01" db="EMBL/GenBank/DDBJ databases">
        <authorList>
            <person name="Wolfgang W.J."/>
            <person name="Cole J."/>
            <person name="Wroblewski D."/>
            <person name="Mcginnis J."/>
            <person name="Musser K.A."/>
        </authorList>
    </citation>
    <scope>NUCLEOTIDE SEQUENCE [LARGE SCALE GENOMIC DNA]</scope>
    <source>
        <strain evidence="2 3">DSM 21643</strain>
    </source>
</reference>
<dbReference type="RefSeq" id="WP_211276220.1">
    <property type="nucleotide sequence ID" value="NZ_MTBM01000080.1"/>
</dbReference>
<feature type="region of interest" description="Disordered" evidence="1">
    <location>
        <begin position="59"/>
        <end position="98"/>
    </location>
</feature>
<proteinExistence type="predicted"/>
<dbReference type="Proteomes" id="UP000193466">
    <property type="component" value="Unassembled WGS sequence"/>
</dbReference>
<keyword evidence="3" id="KW-1185">Reference proteome</keyword>
<feature type="non-terminal residue" evidence="2">
    <location>
        <position position="1"/>
    </location>
</feature>
<evidence type="ECO:0000313" key="2">
    <source>
        <dbReference type="EMBL" id="OSI06640.1"/>
    </source>
</evidence>
<evidence type="ECO:0000313" key="3">
    <source>
        <dbReference type="Proteomes" id="UP000193466"/>
    </source>
</evidence>
<organism evidence="2 3">
    <name type="scientific">Neisseria zoodegmatis</name>
    <dbReference type="NCBI Taxonomy" id="326523"/>
    <lineage>
        <taxon>Bacteria</taxon>
        <taxon>Pseudomonadati</taxon>
        <taxon>Pseudomonadota</taxon>
        <taxon>Betaproteobacteria</taxon>
        <taxon>Neisseriales</taxon>
        <taxon>Neisseriaceae</taxon>
        <taxon>Neisseria</taxon>
    </lineage>
</organism>
<sequence length="125" mass="12277">AELARAAELQSDKVYKIERRLSDLRPTLADVADELQGVATKPGGLAYVGREAVKFESAMAGGKKGGDGTPGPKAGMAGGNKSMAGGLGLGPGPLGANAPQGGHVGHALVGVAAVTEMTAKKSGAV</sequence>
<gene>
    <name evidence="2" type="ORF">BWD10_12325</name>
</gene>
<name>A0ABX3WAM6_9NEIS</name>
<evidence type="ECO:0008006" key="4">
    <source>
        <dbReference type="Google" id="ProtNLM"/>
    </source>
</evidence>
<protein>
    <recommendedName>
        <fullName evidence="4">Phage tail tape measure protein</fullName>
    </recommendedName>
</protein>
<accession>A0ABX3WAM6</accession>
<evidence type="ECO:0000256" key="1">
    <source>
        <dbReference type="SAM" id="MobiDB-lite"/>
    </source>
</evidence>